<keyword evidence="9" id="KW-0472">Membrane</keyword>
<dbReference type="PROSITE" id="PS50195">
    <property type="entry name" value="PX"/>
    <property type="match status" value="1"/>
</dbReference>
<evidence type="ECO:0000256" key="4">
    <source>
        <dbReference type="ARBA" id="ARBA00010883"/>
    </source>
</evidence>
<evidence type="ECO:0000256" key="7">
    <source>
        <dbReference type="ARBA" id="ARBA00022490"/>
    </source>
</evidence>
<dbReference type="InterPro" id="IPR027267">
    <property type="entry name" value="AH/BAR_dom_sf"/>
</dbReference>
<gene>
    <name evidence="13" type="primary">MVP1</name>
    <name evidence="13" type="ORF">HRR80_001434</name>
</gene>
<organism evidence="13 14">
    <name type="scientific">Exophiala dermatitidis</name>
    <name type="common">Black yeast-like fungus</name>
    <name type="synonym">Wangiella dermatitidis</name>
    <dbReference type="NCBI Taxonomy" id="5970"/>
    <lineage>
        <taxon>Eukaryota</taxon>
        <taxon>Fungi</taxon>
        <taxon>Dikarya</taxon>
        <taxon>Ascomycota</taxon>
        <taxon>Pezizomycotina</taxon>
        <taxon>Eurotiomycetes</taxon>
        <taxon>Chaetothyriomycetidae</taxon>
        <taxon>Chaetothyriales</taxon>
        <taxon>Herpotrichiellaceae</taxon>
        <taxon>Exophiala</taxon>
    </lineage>
</organism>
<sequence>MSLFGSSPKDPAPLESKSLFGEEASAAPSASSLFADDGGGESPWSMPAPKRAARQNLVKNLLPATDVPEYYVDAYDLVLNANERTGVGISLGAVVKVLESSNLSEQEQQKILEFVIPGGHESVNGVGRSEFNVLLALIGLAQEGEDITLDGVDDRRRKLPIPKVAYIDQLRALSQSQTSSPQAAKPLPVKPQKTRQDSFGGDPTADPWASPSNNRLPPPSAAAHTIAASGGSENSAKNGLNGVARTTSAFTTGGDNTNSGTGSPQETLSASAGAGWSSYNGSSTGFSEQPTLGGGFGQPGDDQPNREPPNAQTSISQSITIPPGTGESVTVTMLPDKEGMFLFQHHNYEVKTVRRGSTVVRRYSDFVWLLDCLQKRYPFRRLPLLPPKRVQVNGTHLAADAAVFLEKRRRGLVRFTNALVQHPVLSQETLVVMFLTVPTELAVWRKQATISVQEEFTGKALPPTLEDSLPSSLPELFEQVRAGVKRSAEIYINLCVLLERLVKRNEGLASDNSRFSLALSHLTEFTNDTYAIDTNDVPLLNEGISSTAKHLANTQTLLEDEARSWDTGALEDFKAIRDHFVAMRDMFDRRDRYARDNIPQLEKRIEATERKLQQLRQKPPGQVKPGEIEKVESSILSDKESIVQQHARGVFIKECVRDEIVTFQSTIYAISRLHQDWSQERVKYAELQASNWRSLVDQVESMPVGD</sequence>
<dbReference type="InterPro" id="IPR045734">
    <property type="entry name" value="Snx8_BAR_dom"/>
</dbReference>
<keyword evidence="7" id="KW-0963">Cytoplasm</keyword>
<dbReference type="GO" id="GO:0016020">
    <property type="term" value="C:membrane"/>
    <property type="evidence" value="ECO:0007669"/>
    <property type="project" value="UniProtKB-SubCell"/>
</dbReference>
<evidence type="ECO:0000256" key="8">
    <source>
        <dbReference type="ARBA" id="ARBA00022927"/>
    </source>
</evidence>
<dbReference type="Proteomes" id="UP001161757">
    <property type="component" value="Unassembled WGS sequence"/>
</dbReference>
<evidence type="ECO:0000313" key="14">
    <source>
        <dbReference type="Proteomes" id="UP001161757"/>
    </source>
</evidence>
<accession>A0AAN6EZP2</accession>
<evidence type="ECO:0000256" key="11">
    <source>
        <dbReference type="SAM" id="MobiDB-lite"/>
    </source>
</evidence>
<dbReference type="InterPro" id="IPR001683">
    <property type="entry name" value="PX_dom"/>
</dbReference>
<reference evidence="13" key="1">
    <citation type="submission" date="2023-01" db="EMBL/GenBank/DDBJ databases">
        <title>Exophiala dermititidis isolated from Cystic Fibrosis Patient.</title>
        <authorList>
            <person name="Kurbessoian T."/>
            <person name="Crocker A."/>
            <person name="Murante D."/>
            <person name="Hogan D.A."/>
            <person name="Stajich J.E."/>
        </authorList>
    </citation>
    <scope>NUCLEOTIDE SEQUENCE</scope>
    <source>
        <strain evidence="13">Ex8</strain>
    </source>
</reference>
<dbReference type="SMART" id="SM00312">
    <property type="entry name" value="PX"/>
    <property type="match status" value="1"/>
</dbReference>
<dbReference type="Gene3D" id="3.30.1520.10">
    <property type="entry name" value="Phox-like domain"/>
    <property type="match status" value="1"/>
</dbReference>
<evidence type="ECO:0000256" key="9">
    <source>
        <dbReference type="ARBA" id="ARBA00023136"/>
    </source>
</evidence>
<evidence type="ECO:0000256" key="6">
    <source>
        <dbReference type="ARBA" id="ARBA00022448"/>
    </source>
</evidence>
<protein>
    <recommendedName>
        <fullName evidence="5">Sorting nexin MVP1</fullName>
    </recommendedName>
    <alternativeName>
        <fullName evidence="10">Sorting nexin mvp1</fullName>
    </alternativeName>
</protein>
<dbReference type="GO" id="GO:0032266">
    <property type="term" value="F:phosphatidylinositol-3-phosphate binding"/>
    <property type="evidence" value="ECO:0007669"/>
    <property type="project" value="TreeGrafter"/>
</dbReference>
<evidence type="ECO:0000256" key="1">
    <source>
        <dbReference type="ARBA" id="ARBA00002474"/>
    </source>
</evidence>
<dbReference type="PANTHER" id="PTHR47554:SF1">
    <property type="entry name" value="SORTING NEXIN MVP1"/>
    <property type="match status" value="1"/>
</dbReference>
<dbReference type="AlphaFoldDB" id="A0AAN6EZP2"/>
<evidence type="ECO:0000259" key="12">
    <source>
        <dbReference type="PROSITE" id="PS50195"/>
    </source>
</evidence>
<dbReference type="GO" id="GO:0005768">
    <property type="term" value="C:endosome"/>
    <property type="evidence" value="ECO:0007669"/>
    <property type="project" value="TreeGrafter"/>
</dbReference>
<dbReference type="Pfam" id="PF19566">
    <property type="entry name" value="Snx8_BAR_dom"/>
    <property type="match status" value="1"/>
</dbReference>
<dbReference type="PANTHER" id="PTHR47554">
    <property type="entry name" value="SORTING NEXIN MVP1"/>
    <property type="match status" value="1"/>
</dbReference>
<dbReference type="FunFam" id="1.20.1270.60:FF:000072">
    <property type="entry name" value="Sorting nexin MVP1"/>
    <property type="match status" value="1"/>
</dbReference>
<dbReference type="InterPro" id="IPR036871">
    <property type="entry name" value="PX_dom_sf"/>
</dbReference>
<dbReference type="CDD" id="cd06866">
    <property type="entry name" value="PX_SNX8_Mvp1p_like"/>
    <property type="match status" value="1"/>
</dbReference>
<feature type="region of interest" description="Disordered" evidence="11">
    <location>
        <begin position="1"/>
        <end position="48"/>
    </location>
</feature>
<dbReference type="GO" id="GO:0042147">
    <property type="term" value="P:retrograde transport, endosome to Golgi"/>
    <property type="evidence" value="ECO:0007669"/>
    <property type="project" value="InterPro"/>
</dbReference>
<dbReference type="Pfam" id="PF00787">
    <property type="entry name" value="PX"/>
    <property type="match status" value="1"/>
</dbReference>
<feature type="domain" description="PX" evidence="12">
    <location>
        <begin position="326"/>
        <end position="441"/>
    </location>
</feature>
<feature type="compositionally biased region" description="Polar residues" evidence="11">
    <location>
        <begin position="310"/>
        <end position="320"/>
    </location>
</feature>
<keyword evidence="6" id="KW-0813">Transport</keyword>
<name>A0AAN6EZP2_EXODE</name>
<comment type="subcellular location">
    <subcellularLocation>
        <location evidence="3">Cytoplasm</location>
    </subcellularLocation>
    <subcellularLocation>
        <location evidence="2">Membrane</location>
        <topology evidence="2">Peripheral membrane protein</topology>
        <orientation evidence="2">Cytoplasmic side</orientation>
    </subcellularLocation>
</comment>
<proteinExistence type="inferred from homology"/>
<evidence type="ECO:0000313" key="13">
    <source>
        <dbReference type="EMBL" id="KAJ8994730.1"/>
    </source>
</evidence>
<evidence type="ECO:0000256" key="3">
    <source>
        <dbReference type="ARBA" id="ARBA00004496"/>
    </source>
</evidence>
<dbReference type="InterPro" id="IPR035704">
    <property type="entry name" value="SNX8/Mvp1_PX"/>
</dbReference>
<feature type="compositionally biased region" description="Polar residues" evidence="11">
    <location>
        <begin position="231"/>
        <end position="250"/>
    </location>
</feature>
<evidence type="ECO:0000256" key="10">
    <source>
        <dbReference type="ARBA" id="ARBA00072009"/>
    </source>
</evidence>
<dbReference type="FunFam" id="3.30.1520.10:FF:000037">
    <property type="entry name" value="Sorting nexin mvp-1"/>
    <property type="match status" value="1"/>
</dbReference>
<feature type="compositionally biased region" description="Polar residues" evidence="11">
    <location>
        <begin position="277"/>
        <end position="290"/>
    </location>
</feature>
<dbReference type="InterPro" id="IPR028662">
    <property type="entry name" value="SNX8/Mvp1"/>
</dbReference>
<dbReference type="SUPFAM" id="SSF64268">
    <property type="entry name" value="PX domain"/>
    <property type="match status" value="1"/>
</dbReference>
<comment type="function">
    <text evidence="1">Required for vacuolar protein sorting.</text>
</comment>
<keyword evidence="8" id="KW-0653">Protein transport</keyword>
<evidence type="ECO:0000256" key="5">
    <source>
        <dbReference type="ARBA" id="ARBA00014268"/>
    </source>
</evidence>
<feature type="region of interest" description="Disordered" evidence="11">
    <location>
        <begin position="173"/>
        <end position="329"/>
    </location>
</feature>
<evidence type="ECO:0000256" key="2">
    <source>
        <dbReference type="ARBA" id="ARBA00004287"/>
    </source>
</evidence>
<dbReference type="CDD" id="cd07597">
    <property type="entry name" value="BAR_SNX8"/>
    <property type="match status" value="1"/>
</dbReference>
<feature type="compositionally biased region" description="Low complexity" evidence="11">
    <location>
        <begin position="251"/>
        <end position="263"/>
    </location>
</feature>
<comment type="caution">
    <text evidence="13">The sequence shown here is derived from an EMBL/GenBank/DDBJ whole genome shotgun (WGS) entry which is preliminary data.</text>
</comment>
<dbReference type="EMBL" id="JAJGCB010000002">
    <property type="protein sequence ID" value="KAJ8994730.1"/>
    <property type="molecule type" value="Genomic_DNA"/>
</dbReference>
<comment type="similarity">
    <text evidence="4">Belongs to the sorting nexin family.</text>
</comment>
<feature type="compositionally biased region" description="Polar residues" evidence="11">
    <location>
        <begin position="173"/>
        <end position="182"/>
    </location>
</feature>
<dbReference type="GO" id="GO:0006623">
    <property type="term" value="P:protein targeting to vacuole"/>
    <property type="evidence" value="ECO:0007669"/>
    <property type="project" value="TreeGrafter"/>
</dbReference>
<dbReference type="Gene3D" id="1.20.1270.60">
    <property type="entry name" value="Arfaptin homology (AH) domain/BAR domain"/>
    <property type="match status" value="1"/>
</dbReference>
<dbReference type="GO" id="GO:0005829">
    <property type="term" value="C:cytosol"/>
    <property type="evidence" value="ECO:0007669"/>
    <property type="project" value="GOC"/>
</dbReference>